<dbReference type="EMBL" id="RZIJ01000021">
    <property type="protein sequence ID" value="RUQ66388.1"/>
    <property type="molecule type" value="Genomic_DNA"/>
</dbReference>
<keyword evidence="2" id="KW-1185">Reference proteome</keyword>
<evidence type="ECO:0000313" key="1">
    <source>
        <dbReference type="EMBL" id="RUQ66388.1"/>
    </source>
</evidence>
<reference evidence="1 2" key="1">
    <citation type="submission" date="2018-12" db="EMBL/GenBank/DDBJ databases">
        <authorList>
            <person name="Yang Y."/>
        </authorList>
    </citation>
    <scope>NUCLEOTIDE SEQUENCE [LARGE SCALE GENOMIC DNA]</scope>
    <source>
        <strain evidence="1 2">GSF71</strain>
    </source>
</reference>
<sequence length="81" mass="8035">MAAVDKVKELIAEVTEKLAELGSEVGGELRERALSAVADGNAAIQEFEAGGLVADAEGAGELVEAAAELASVVAELAVVAA</sequence>
<comment type="caution">
    <text evidence="1">The sequence shown here is derived from an EMBL/GenBank/DDBJ whole genome shotgun (WGS) entry which is preliminary data.</text>
</comment>
<name>A0A3S0X8P2_9PROT</name>
<dbReference type="RefSeq" id="WP_127002285.1">
    <property type="nucleotide sequence ID" value="NZ_JBNPXW010000019.1"/>
</dbReference>
<evidence type="ECO:0000313" key="2">
    <source>
        <dbReference type="Proteomes" id="UP000280346"/>
    </source>
</evidence>
<organism evidence="1 2">
    <name type="scientific">Azospirillum doebereinerae</name>
    <dbReference type="NCBI Taxonomy" id="92933"/>
    <lineage>
        <taxon>Bacteria</taxon>
        <taxon>Pseudomonadati</taxon>
        <taxon>Pseudomonadota</taxon>
        <taxon>Alphaproteobacteria</taxon>
        <taxon>Rhodospirillales</taxon>
        <taxon>Azospirillaceae</taxon>
        <taxon>Azospirillum</taxon>
    </lineage>
</organism>
<dbReference type="Proteomes" id="UP000280346">
    <property type="component" value="Unassembled WGS sequence"/>
</dbReference>
<gene>
    <name evidence="1" type="ORF">EJ913_23010</name>
</gene>
<protein>
    <submittedName>
        <fullName evidence="1">Uncharacterized protein</fullName>
    </submittedName>
</protein>
<accession>A0A3S0X8P2</accession>
<proteinExistence type="predicted"/>
<dbReference type="AlphaFoldDB" id="A0A3S0X8P2"/>